<sequence length="149" mass="15463">MKQMAFFPVLAEDIRAILTGTAWTGVGHAATPEMRAGFGYADNEDEEADWAALTIASVAGVAIPTRIILAAEVSVDVGADTEFGEVTATVTAADLRAAFRAEPAQGEGVRAAAEAVTGKRLAGAWDDPAVTALVADQDLLWHLPEEIAG</sequence>
<name>A0A255EBA4_9ACTN</name>
<dbReference type="EMBL" id="NMVI01000025">
    <property type="protein sequence ID" value="OYN85413.1"/>
    <property type="molecule type" value="Genomic_DNA"/>
</dbReference>
<gene>
    <name evidence="1" type="ORF">CGZ92_11575</name>
</gene>
<dbReference type="AlphaFoldDB" id="A0A255EBA4"/>
<comment type="caution">
    <text evidence="1">The sequence shown here is derived from an EMBL/GenBank/DDBJ whole genome shotgun (WGS) entry which is preliminary data.</text>
</comment>
<evidence type="ECO:0000313" key="2">
    <source>
        <dbReference type="Proteomes" id="UP000216533"/>
    </source>
</evidence>
<proteinExistence type="predicted"/>
<organism evidence="1 2">
    <name type="scientific">Parenemella sanctibonifatiensis</name>
    <dbReference type="NCBI Taxonomy" id="2016505"/>
    <lineage>
        <taxon>Bacteria</taxon>
        <taxon>Bacillati</taxon>
        <taxon>Actinomycetota</taxon>
        <taxon>Actinomycetes</taxon>
        <taxon>Propionibacteriales</taxon>
        <taxon>Propionibacteriaceae</taxon>
        <taxon>Parenemella</taxon>
    </lineage>
</organism>
<dbReference type="RefSeq" id="WP_094451517.1">
    <property type="nucleotide sequence ID" value="NZ_NMVI01000025.1"/>
</dbReference>
<reference evidence="1 2" key="1">
    <citation type="submission" date="2017-07" db="EMBL/GenBank/DDBJ databases">
        <title>Draft whole genome sequences of clinical Proprionibacteriaceae strains.</title>
        <authorList>
            <person name="Bernier A.-M."/>
            <person name="Bernard K."/>
            <person name="Domingo M.-C."/>
        </authorList>
    </citation>
    <scope>NUCLEOTIDE SEQUENCE [LARGE SCALE GENOMIC DNA]</scope>
    <source>
        <strain evidence="1 2">NML 160184</strain>
    </source>
</reference>
<accession>A0A255EBA4</accession>
<dbReference type="Proteomes" id="UP000216533">
    <property type="component" value="Unassembled WGS sequence"/>
</dbReference>
<dbReference type="Pfam" id="PF21853">
    <property type="entry name" value="DUF6912"/>
    <property type="match status" value="1"/>
</dbReference>
<dbReference type="InterPro" id="IPR054206">
    <property type="entry name" value="DUF6912"/>
</dbReference>
<protein>
    <submittedName>
        <fullName evidence="1">Uncharacterized protein</fullName>
    </submittedName>
</protein>
<evidence type="ECO:0000313" key="1">
    <source>
        <dbReference type="EMBL" id="OYN85413.1"/>
    </source>
</evidence>